<feature type="compositionally biased region" description="Polar residues" evidence="1">
    <location>
        <begin position="150"/>
        <end position="169"/>
    </location>
</feature>
<dbReference type="AlphaFoldDB" id="A0A3M7T3I1"/>
<dbReference type="Gene3D" id="1.10.340.70">
    <property type="match status" value="1"/>
</dbReference>
<protein>
    <submittedName>
        <fullName evidence="3">Retrovirus-related Pol poly from transposon</fullName>
    </submittedName>
</protein>
<organism evidence="3 4">
    <name type="scientific">Brachionus plicatilis</name>
    <name type="common">Marine rotifer</name>
    <name type="synonym">Brachionus muelleri</name>
    <dbReference type="NCBI Taxonomy" id="10195"/>
    <lineage>
        <taxon>Eukaryota</taxon>
        <taxon>Metazoa</taxon>
        <taxon>Spiralia</taxon>
        <taxon>Gnathifera</taxon>
        <taxon>Rotifera</taxon>
        <taxon>Eurotatoria</taxon>
        <taxon>Monogononta</taxon>
        <taxon>Pseudotrocha</taxon>
        <taxon>Ploima</taxon>
        <taxon>Brachionidae</taxon>
        <taxon>Brachionus</taxon>
    </lineage>
</organism>
<feature type="region of interest" description="Disordered" evidence="1">
    <location>
        <begin position="150"/>
        <end position="176"/>
    </location>
</feature>
<evidence type="ECO:0000313" key="4">
    <source>
        <dbReference type="Proteomes" id="UP000276133"/>
    </source>
</evidence>
<evidence type="ECO:0000313" key="3">
    <source>
        <dbReference type="EMBL" id="RNA42581.1"/>
    </source>
</evidence>
<feature type="compositionally biased region" description="Basic residues" evidence="1">
    <location>
        <begin position="395"/>
        <end position="406"/>
    </location>
</feature>
<proteinExistence type="predicted"/>
<sequence length="586" mass="68092">MKSNQRTIQAITIIRMISSIKRPPFQINITKSQNLNSTVAENLEGDCLINDILTHFQIDTGSDITAISDKKYKDLPNGKEMIQVRNDITGADGSNLVILGRTGVKIQFGTYITQMNVYIIKDLNTNWSFKINFKKFYNYNYNKKLKQSQLNSNDAKPKTVQTIHSNSDTIESKEDPSKNEVIKNKILELVKSVSAASLMDLKPSTITNHKIDLINPQQEPIRQKAHEPEPQQLEILPVEQDKDQSISWIKNLIKENGENRPEIKQFNSNFHKRLYELYEQLCLDNDLLFLKKEDGTKVVVLPKHLMNQTIEEVHSSILGGHLGVSKTYDKLRDCFYAPKLKNKTIRFIKECWEVTADLNATETQNNYNEQTPADLYFHKVSDPESENENDTPPQRKLRKRKKRQIKDRRTITNPVDQQDKSINDYYHNLQGNQVRVEFDCPVPDVQLTENKSFLESRSDTGLTVIRRLFQINTWHIKWSIGREILAKVVELRNQSIDSDFNVSLIFKNFSSSFNQNKKKTITMAQFDIMISSVTNESNNANYLWSIIRQLESEFRTRVEWLHVHKVHNPQVQTTYAFLRFVNSDIH</sequence>
<dbReference type="SUPFAM" id="SSF50630">
    <property type="entry name" value="Acid proteases"/>
    <property type="match status" value="1"/>
</dbReference>
<feature type="region of interest" description="Disordered" evidence="1">
    <location>
        <begin position="381"/>
        <end position="412"/>
    </location>
</feature>
<dbReference type="Pfam" id="PF17921">
    <property type="entry name" value="Integrase_H2C2"/>
    <property type="match status" value="1"/>
</dbReference>
<dbReference type="InterPro" id="IPR041588">
    <property type="entry name" value="Integrase_H2C2"/>
</dbReference>
<dbReference type="InterPro" id="IPR021109">
    <property type="entry name" value="Peptidase_aspartic_dom_sf"/>
</dbReference>
<gene>
    <name evidence="3" type="ORF">BpHYR1_034361</name>
</gene>
<dbReference type="Proteomes" id="UP000276133">
    <property type="component" value="Unassembled WGS sequence"/>
</dbReference>
<evidence type="ECO:0000259" key="2">
    <source>
        <dbReference type="Pfam" id="PF17921"/>
    </source>
</evidence>
<comment type="caution">
    <text evidence="3">The sequence shown here is derived from an EMBL/GenBank/DDBJ whole genome shotgun (WGS) entry which is preliminary data.</text>
</comment>
<dbReference type="OrthoDB" id="10053420at2759"/>
<dbReference type="FunFam" id="1.10.340.70:FF:000001">
    <property type="entry name" value="Retrovirus-related Pol polyprotein from transposon gypsy-like Protein"/>
    <property type="match status" value="1"/>
</dbReference>
<name>A0A3M7T3I1_BRAPC</name>
<reference evidence="3 4" key="1">
    <citation type="journal article" date="2018" name="Sci. Rep.">
        <title>Genomic signatures of local adaptation to the degree of environmental predictability in rotifers.</title>
        <authorList>
            <person name="Franch-Gras L."/>
            <person name="Hahn C."/>
            <person name="Garcia-Roger E.M."/>
            <person name="Carmona M.J."/>
            <person name="Serra M."/>
            <person name="Gomez A."/>
        </authorList>
    </citation>
    <scope>NUCLEOTIDE SEQUENCE [LARGE SCALE GENOMIC DNA]</scope>
    <source>
        <strain evidence="3">HYR1</strain>
    </source>
</reference>
<feature type="domain" description="Integrase zinc-binding" evidence="2">
    <location>
        <begin position="302"/>
        <end position="352"/>
    </location>
</feature>
<evidence type="ECO:0000256" key="1">
    <source>
        <dbReference type="SAM" id="MobiDB-lite"/>
    </source>
</evidence>
<dbReference type="Gene3D" id="2.40.70.10">
    <property type="entry name" value="Acid Proteases"/>
    <property type="match status" value="1"/>
</dbReference>
<keyword evidence="4" id="KW-1185">Reference proteome</keyword>
<dbReference type="EMBL" id="REGN01000348">
    <property type="protein sequence ID" value="RNA42581.1"/>
    <property type="molecule type" value="Genomic_DNA"/>
</dbReference>
<accession>A0A3M7T3I1</accession>